<dbReference type="OMA" id="EPCISLA"/>
<reference evidence="1 2" key="1">
    <citation type="journal article" date="2010" name="BMC Genomics">
        <title>Genome analysis and comparative genomics of a Giardia intestinalis assemblage E isolate.</title>
        <authorList>
            <person name="Jerlstrom-Hultqvist J."/>
            <person name="Franzen O."/>
            <person name="Ankarklev J."/>
            <person name="Xu F."/>
            <person name="Nohynkova E."/>
            <person name="Andersson J.O."/>
            <person name="Svard S.G."/>
            <person name="Andersson B."/>
        </authorList>
    </citation>
    <scope>NUCLEOTIDE SEQUENCE [LARGE SCALE GENOMIC DNA]</scope>
    <source>
        <strain evidence="1 2">P15</strain>
    </source>
</reference>
<accession>E1F4J2</accession>
<evidence type="ECO:0000313" key="2">
    <source>
        <dbReference type="Proteomes" id="UP000008974"/>
    </source>
</evidence>
<dbReference type="EMBL" id="ACVC01000171">
    <property type="protein sequence ID" value="EFO62658.1"/>
    <property type="molecule type" value="Genomic_DNA"/>
</dbReference>
<evidence type="ECO:0000313" key="1">
    <source>
        <dbReference type="EMBL" id="EFO62658.1"/>
    </source>
</evidence>
<proteinExistence type="predicted"/>
<dbReference type="VEuPathDB" id="GiardiaDB:GLP15_4776"/>
<name>E1F4J2_GIAIA</name>
<sequence length="946" mass="104233">MAGRIKSYLHIFSPQQHHFSLIDHGARQLPMALEISEYVCPLQICDDNPILQSLHQSEPCISLASEVGGTYLFDGIITDQTVYRAMNSEYLYEQIIPPNPLEKLNAIACDIATGANVGVSQLVVSAGPVGSGHGTVAFSCSQPSAVIDRASVSRISADQRYGAYSVYDCQDSHRSADHQLITSSIDDTLKQVSSLQQHPQIMAPAKEPVKRESSSTPQGLLWQVLKHLTLVNSKDDIEWPKMACFTLDSGQQVMDLLDYPGITEAYGMGDHLDMQSIDYVDCPDKSVEYQMYTEKFGDRAQAFEGTAYGNIHDAASAFLASGIVQPGAKDLSLPFRKAMSMSQHFNPLKSAVVSNSTFTTGGTVSEKRTSASGTLHIQSLCPDDPQDQSESKTVKSHASELSVEDKTYLGITGQSIIRKMRFISTIPTKTLIKALSKPSLVTLKTHNGLITPEYIGKSGLKILNLNPSSLSLLKRSLSDRRRPICTWDELTSVSDGTAQRRGSELELPCLLNIRKQKGLPNYVLAMDSCGPTVVIIYLGPSRAYSCIIFIDICTCTTQTPLQQFSLKPQFKTSLESLVALKSLVDNLSAEKSTLQPAKAYMLMRLILGHIPNLSLPSKEAKRSIQHVHTTHQSTYLQDIYKSTQKVSSQCIYRGADATLESIGVLESKLNAAEEHDTLSDILDNNHTHESALQQISDSVSTDLHTINYTSHDITFIHSVQICEADAKNTLQQLRLASSLDKKVEMGFYWSTQLYNDAMYLARIDLLQTEGDRSLSSMPVSHTSLQYDSQSVADCKEKPYVSQSSPISGCTIVDLVQPDQDSTLNGNLASVHNELVTNKKDDYNDMVTVIPSDSQGYLSDEPTTVNSSLLVKEEEPQHEHFSLSTKIEEAKDTPSNRHLPILQSPNNIPGPFQSQAITTLLLRLHKYIDRAQAMRDEIDAKITAGLM</sequence>
<protein>
    <submittedName>
        <fullName evidence="1">Uncharacterized protein</fullName>
    </submittedName>
</protein>
<dbReference type="Proteomes" id="UP000008974">
    <property type="component" value="Unassembled WGS sequence"/>
</dbReference>
<dbReference type="AlphaFoldDB" id="E1F4J2"/>
<dbReference type="OrthoDB" id="10257189at2759"/>
<comment type="caution">
    <text evidence="1">The sequence shown here is derived from an EMBL/GenBank/DDBJ whole genome shotgun (WGS) entry which is preliminary data.</text>
</comment>
<gene>
    <name evidence="1" type="ORF">GLP15_4776</name>
</gene>
<organism evidence="1 2">
    <name type="scientific">Giardia intestinalis (strain P15)</name>
    <name type="common">Giardia lamblia</name>
    <dbReference type="NCBI Taxonomy" id="658858"/>
    <lineage>
        <taxon>Eukaryota</taxon>
        <taxon>Metamonada</taxon>
        <taxon>Diplomonadida</taxon>
        <taxon>Hexamitidae</taxon>
        <taxon>Giardiinae</taxon>
        <taxon>Giardia</taxon>
    </lineage>
</organism>